<evidence type="ECO:0000256" key="3">
    <source>
        <dbReference type="ARBA" id="ARBA00022692"/>
    </source>
</evidence>
<dbReference type="InterPro" id="IPR038730">
    <property type="entry name" value="HyfE-like"/>
</dbReference>
<dbReference type="AlphaFoldDB" id="A0A8J7WL02"/>
<accession>A0A8J7WL02</accession>
<reference evidence="7" key="1">
    <citation type="submission" date="2021-04" db="EMBL/GenBank/DDBJ databases">
        <title>Genome based classification of Actinospica acidithermotolerans sp. nov., an actinobacterium isolated from an Indonesian hot spring.</title>
        <authorList>
            <person name="Kusuma A.B."/>
            <person name="Putra K.E."/>
            <person name="Nafisah S."/>
            <person name="Loh J."/>
            <person name="Nouioui I."/>
            <person name="Goodfellow M."/>
        </authorList>
    </citation>
    <scope>NUCLEOTIDE SEQUENCE</scope>
    <source>
        <strain evidence="7">DSM 45618</strain>
    </source>
</reference>
<evidence type="ECO:0000256" key="1">
    <source>
        <dbReference type="ARBA" id="ARBA00004651"/>
    </source>
</evidence>
<protein>
    <recommendedName>
        <fullName evidence="9">Hydrogenase-4 component E</fullName>
    </recommendedName>
</protein>
<evidence type="ECO:0000256" key="2">
    <source>
        <dbReference type="ARBA" id="ARBA00022475"/>
    </source>
</evidence>
<keyword evidence="3 6" id="KW-0812">Transmembrane</keyword>
<evidence type="ECO:0000313" key="7">
    <source>
        <dbReference type="EMBL" id="MBS2964276.1"/>
    </source>
</evidence>
<name>A0A8J7WL02_9ACTN</name>
<comment type="subcellular location">
    <subcellularLocation>
        <location evidence="1">Cell membrane</location>
        <topology evidence="1">Multi-pass membrane protein</topology>
    </subcellularLocation>
</comment>
<keyword evidence="8" id="KW-1185">Reference proteome</keyword>
<dbReference type="PANTHER" id="PTHR38601">
    <property type="entry name" value="HYDROGENASE-4 COMPONENT E"/>
    <property type="match status" value="1"/>
</dbReference>
<evidence type="ECO:0000256" key="4">
    <source>
        <dbReference type="ARBA" id="ARBA00022989"/>
    </source>
</evidence>
<feature type="transmembrane region" description="Helical" evidence="6">
    <location>
        <begin position="180"/>
        <end position="197"/>
    </location>
</feature>
<sequence>MSNRAELLDLAAGLFLLCAVAILWRRDVRAQTAWLSGQGIALAAIAAILGAQDARPDLYGVAAGVALLRAALLPTLVRRAIAARAEDRESAPLINVGASLLAAVALVLLAYTVAQPLVRLEDTPAARALPVGLSVVLIGLLILVTRRKALSQIVGFLLLDNGITAVAFLAAAGVPLLVEFGVSFDLLLAVLVLRVLTARMRNLFGGSDLDEMRELRD</sequence>
<feature type="transmembrane region" description="Helical" evidence="6">
    <location>
        <begin position="6"/>
        <end position="24"/>
    </location>
</feature>
<dbReference type="RefSeq" id="WP_211468642.1">
    <property type="nucleotide sequence ID" value="NZ_JAGSXH010000046.1"/>
</dbReference>
<evidence type="ECO:0000256" key="6">
    <source>
        <dbReference type="SAM" id="Phobius"/>
    </source>
</evidence>
<feature type="transmembrane region" description="Helical" evidence="6">
    <location>
        <begin position="33"/>
        <end position="52"/>
    </location>
</feature>
<evidence type="ECO:0000256" key="5">
    <source>
        <dbReference type="ARBA" id="ARBA00023136"/>
    </source>
</evidence>
<comment type="caution">
    <text evidence="7">The sequence shown here is derived from an EMBL/GenBank/DDBJ whole genome shotgun (WGS) entry which is preliminary data.</text>
</comment>
<feature type="transmembrane region" description="Helical" evidence="6">
    <location>
        <begin position="156"/>
        <end position="174"/>
    </location>
</feature>
<keyword evidence="2" id="KW-1003">Cell membrane</keyword>
<feature type="transmembrane region" description="Helical" evidence="6">
    <location>
        <begin position="125"/>
        <end position="144"/>
    </location>
</feature>
<feature type="transmembrane region" description="Helical" evidence="6">
    <location>
        <begin position="93"/>
        <end position="113"/>
    </location>
</feature>
<dbReference type="EMBL" id="JAGSXH010000046">
    <property type="protein sequence ID" value="MBS2964276.1"/>
    <property type="molecule type" value="Genomic_DNA"/>
</dbReference>
<evidence type="ECO:0008006" key="9">
    <source>
        <dbReference type="Google" id="ProtNLM"/>
    </source>
</evidence>
<dbReference type="Proteomes" id="UP000677913">
    <property type="component" value="Unassembled WGS sequence"/>
</dbReference>
<dbReference type="GO" id="GO:0005886">
    <property type="term" value="C:plasma membrane"/>
    <property type="evidence" value="ECO:0007669"/>
    <property type="project" value="UniProtKB-SubCell"/>
</dbReference>
<organism evidence="7 8">
    <name type="scientific">Actinocrinis puniceicyclus</name>
    <dbReference type="NCBI Taxonomy" id="977794"/>
    <lineage>
        <taxon>Bacteria</taxon>
        <taxon>Bacillati</taxon>
        <taxon>Actinomycetota</taxon>
        <taxon>Actinomycetes</taxon>
        <taxon>Catenulisporales</taxon>
        <taxon>Actinospicaceae</taxon>
        <taxon>Actinocrinis</taxon>
    </lineage>
</organism>
<gene>
    <name evidence="7" type="ORF">KGA66_14545</name>
</gene>
<dbReference type="PANTHER" id="PTHR38601:SF1">
    <property type="entry name" value="HYDROGENASE-4 COMPONENT E"/>
    <property type="match status" value="1"/>
</dbReference>
<keyword evidence="4 6" id="KW-1133">Transmembrane helix</keyword>
<evidence type="ECO:0000313" key="8">
    <source>
        <dbReference type="Proteomes" id="UP000677913"/>
    </source>
</evidence>
<keyword evidence="5 6" id="KW-0472">Membrane</keyword>
<proteinExistence type="predicted"/>